<feature type="signal peptide" evidence="6">
    <location>
        <begin position="1"/>
        <end position="19"/>
    </location>
</feature>
<dbReference type="Pfam" id="PF13015">
    <property type="entry name" value="PRKCSH_1"/>
    <property type="match status" value="1"/>
</dbReference>
<proteinExistence type="predicted"/>
<protein>
    <recommendedName>
        <fullName evidence="1">Glucosidase 2 subunit beta</fullName>
    </recommendedName>
</protein>
<dbReference type="PANTHER" id="PTHR12630:SF1">
    <property type="entry name" value="GLUCOSIDASE 2 SUBUNIT BETA"/>
    <property type="match status" value="1"/>
</dbReference>
<gene>
    <name evidence="8" type="ORF">PENSUB_11717</name>
</gene>
<dbReference type="GO" id="GO:0017177">
    <property type="term" value="C:glucosidase II complex"/>
    <property type="evidence" value="ECO:0007669"/>
    <property type="project" value="TreeGrafter"/>
</dbReference>
<dbReference type="Pfam" id="PF12999">
    <property type="entry name" value="PRKCSH-like"/>
    <property type="match status" value="2"/>
</dbReference>
<comment type="caution">
    <text evidence="8">The sequence shown here is derived from an EMBL/GenBank/DDBJ whole genome shotgun (WGS) entry which is preliminary data.</text>
</comment>
<dbReference type="STRING" id="1316194.A0A1Q5T2J3"/>
<keyword evidence="3" id="KW-0256">Endoplasmic reticulum</keyword>
<evidence type="ECO:0000256" key="3">
    <source>
        <dbReference type="ARBA" id="ARBA00022824"/>
    </source>
</evidence>
<dbReference type="PANTHER" id="PTHR12630">
    <property type="entry name" value="N-LINKED OLIGOSACCHARIDE PROCESSING"/>
    <property type="match status" value="1"/>
</dbReference>
<evidence type="ECO:0000256" key="2">
    <source>
        <dbReference type="ARBA" id="ARBA00022729"/>
    </source>
</evidence>
<dbReference type="PROSITE" id="PS51914">
    <property type="entry name" value="MRH"/>
    <property type="match status" value="1"/>
</dbReference>
<evidence type="ECO:0000256" key="5">
    <source>
        <dbReference type="SAM" id="Coils"/>
    </source>
</evidence>
<dbReference type="GO" id="GO:0006491">
    <property type="term" value="P:N-glycan processing"/>
    <property type="evidence" value="ECO:0007669"/>
    <property type="project" value="TreeGrafter"/>
</dbReference>
<feature type="coiled-coil region" evidence="5">
    <location>
        <begin position="189"/>
        <end position="223"/>
    </location>
</feature>
<evidence type="ECO:0000259" key="7">
    <source>
        <dbReference type="PROSITE" id="PS51914"/>
    </source>
</evidence>
<keyword evidence="5" id="KW-0175">Coiled coil</keyword>
<dbReference type="InterPro" id="IPR036055">
    <property type="entry name" value="LDL_receptor-like_sf"/>
</dbReference>
<dbReference type="SUPFAM" id="SSF50911">
    <property type="entry name" value="Mannose 6-phosphate receptor domain"/>
    <property type="match status" value="1"/>
</dbReference>
<evidence type="ECO:0000313" key="9">
    <source>
        <dbReference type="Proteomes" id="UP000186955"/>
    </source>
</evidence>
<evidence type="ECO:0000313" key="8">
    <source>
        <dbReference type="EMBL" id="OKO94450.1"/>
    </source>
</evidence>
<name>A0A1Q5T2J3_9EURO</name>
<evidence type="ECO:0000256" key="1">
    <source>
        <dbReference type="ARBA" id="ARBA00022387"/>
    </source>
</evidence>
<dbReference type="InterPro" id="IPR044865">
    <property type="entry name" value="MRH_dom"/>
</dbReference>
<dbReference type="Gene3D" id="2.70.130.10">
    <property type="entry name" value="Mannose-6-phosphate receptor binding domain"/>
    <property type="match status" value="1"/>
</dbReference>
<dbReference type="InterPro" id="IPR039794">
    <property type="entry name" value="Gtb1-like"/>
</dbReference>
<dbReference type="AlphaFoldDB" id="A0A1Q5T2J3"/>
<feature type="domain" description="MRH" evidence="7">
    <location>
        <begin position="459"/>
        <end position="571"/>
    </location>
</feature>
<dbReference type="InterPro" id="IPR036607">
    <property type="entry name" value="PRKCSH"/>
</dbReference>
<dbReference type="SUPFAM" id="SSF57424">
    <property type="entry name" value="LDL receptor-like module"/>
    <property type="match status" value="1"/>
</dbReference>
<dbReference type="InterPro" id="IPR028146">
    <property type="entry name" value="PRKCSH_N"/>
</dbReference>
<dbReference type="Proteomes" id="UP000186955">
    <property type="component" value="Unassembled WGS sequence"/>
</dbReference>
<feature type="chain" id="PRO_5013316318" description="Glucosidase 2 subunit beta" evidence="6">
    <location>
        <begin position="20"/>
        <end position="584"/>
    </location>
</feature>
<feature type="coiled-coil region" evidence="5">
    <location>
        <begin position="249"/>
        <end position="283"/>
    </location>
</feature>
<accession>A0A1Q5T2J3</accession>
<reference evidence="8 9" key="1">
    <citation type="submission" date="2016-10" db="EMBL/GenBank/DDBJ databases">
        <title>Genome sequence of the ascomycete fungus Penicillium subrubescens.</title>
        <authorList>
            <person name="De Vries R.P."/>
            <person name="Peng M."/>
            <person name="Dilokpimol A."/>
            <person name="Hilden K."/>
            <person name="Makela M.R."/>
            <person name="Grigoriev I."/>
            <person name="Riley R."/>
            <person name="Granchi Z."/>
        </authorList>
    </citation>
    <scope>NUCLEOTIDE SEQUENCE [LARGE SCALE GENOMIC DNA]</scope>
    <source>
        <strain evidence="8 9">CBS 132785</strain>
    </source>
</reference>
<feature type="coiled-coil region" evidence="5">
    <location>
        <begin position="416"/>
        <end position="447"/>
    </location>
</feature>
<evidence type="ECO:0000256" key="4">
    <source>
        <dbReference type="ARBA" id="ARBA00023157"/>
    </source>
</evidence>
<keyword evidence="4" id="KW-1015">Disulfide bond</keyword>
<evidence type="ECO:0000256" key="6">
    <source>
        <dbReference type="SAM" id="SignalP"/>
    </source>
</evidence>
<dbReference type="InterPro" id="IPR009011">
    <property type="entry name" value="Man6P_isomerase_rcpt-bd_dom_sf"/>
</dbReference>
<keyword evidence="9" id="KW-1185">Reference proteome</keyword>
<dbReference type="EMBL" id="MNBE01000719">
    <property type="protein sequence ID" value="OKO94450.1"/>
    <property type="molecule type" value="Genomic_DNA"/>
</dbReference>
<sequence length="584" mass="64778">MRLPQSLFLLAVAGSGARASSDKTARPRGVAPEFAKYYQDSNTFTCISNPSVQIPFSAVNDDFCDCPDGSDEPGTSACSHLSRNSPLGVADRLGKGEDEIGAVLPGFYCKNKGHRPSFVPFQRVNDGICDYEQCCDGSDEWARVGGAKCEDRCKEIGKQWRKQEEQHQKSMTAALKKKKALLVDAGRQQQEIEDHVIRLEAEIKGAEVKVEALEVELKAVEDAERKIVRTSGKGKGKVNALAGIAKARVDELRDALLEVRQQRDETQSRLKELEEILTKFKIEYNPNFNDEGVKRAVRSWEDYAAREVTESTNQARDRDLDEIAKADGEDSGIHWEHWEKEEDGCNDTDLGKVQMCILGLRVYGTNKSTVYKLAAYLPPSLVEFIEDKVVSLRSFLESSGILAKRDGDSPSESKAVIQARDALKSQEDTLRDLKNKLRDQRADLETEYGPAGIFRALKGQCISRDAGEYTYEHCFLEGTKQISKKGGSSTSMGKFTRISSTVVEELNDAGEIVSVEKIAIEYDRGQHCWNGPNRSTKVVLECGEENEILKTAEDEKCVYSMLVTTPAVCAGGEEDGTPRSKDEL</sequence>
<organism evidence="8 9">
    <name type="scientific">Penicillium subrubescens</name>
    <dbReference type="NCBI Taxonomy" id="1316194"/>
    <lineage>
        <taxon>Eukaryota</taxon>
        <taxon>Fungi</taxon>
        <taxon>Dikarya</taxon>
        <taxon>Ascomycota</taxon>
        <taxon>Pezizomycotina</taxon>
        <taxon>Eurotiomycetes</taxon>
        <taxon>Eurotiomycetidae</taxon>
        <taxon>Eurotiales</taxon>
        <taxon>Aspergillaceae</taxon>
        <taxon>Penicillium</taxon>
    </lineage>
</organism>
<keyword evidence="2 6" id="KW-0732">Signal</keyword>